<dbReference type="EMBL" id="VSSQ01076021">
    <property type="protein sequence ID" value="MPN26483.1"/>
    <property type="molecule type" value="Genomic_DNA"/>
</dbReference>
<dbReference type="AlphaFoldDB" id="A0A645GS73"/>
<evidence type="ECO:0000313" key="1">
    <source>
        <dbReference type="EMBL" id="MPN26483.1"/>
    </source>
</evidence>
<accession>A0A645GS73</accession>
<proteinExistence type="predicted"/>
<reference evidence="1" key="1">
    <citation type="submission" date="2019-08" db="EMBL/GenBank/DDBJ databases">
        <authorList>
            <person name="Kucharzyk K."/>
            <person name="Murdoch R.W."/>
            <person name="Higgins S."/>
            <person name="Loffler F."/>
        </authorList>
    </citation>
    <scope>NUCLEOTIDE SEQUENCE</scope>
</reference>
<protein>
    <submittedName>
        <fullName evidence="1">Uncharacterized protein</fullName>
    </submittedName>
</protein>
<sequence>MSQLWIAVNNDIRYTVTRTELRIHAWVITDLERVTYQFVGIGRQAYP</sequence>
<gene>
    <name evidence="1" type="ORF">SDC9_173908</name>
</gene>
<name>A0A645GS73_9ZZZZ</name>
<comment type="caution">
    <text evidence="1">The sequence shown here is derived from an EMBL/GenBank/DDBJ whole genome shotgun (WGS) entry which is preliminary data.</text>
</comment>
<organism evidence="1">
    <name type="scientific">bioreactor metagenome</name>
    <dbReference type="NCBI Taxonomy" id="1076179"/>
    <lineage>
        <taxon>unclassified sequences</taxon>
        <taxon>metagenomes</taxon>
        <taxon>ecological metagenomes</taxon>
    </lineage>
</organism>